<dbReference type="Gene3D" id="3.20.20.10">
    <property type="entry name" value="Alanine racemase"/>
    <property type="match status" value="2"/>
</dbReference>
<feature type="domain" description="Orn/DAP/Arg decarboxylase 2 N-terminal" evidence="2">
    <location>
        <begin position="27"/>
        <end position="80"/>
    </location>
</feature>
<reference evidence="3 4" key="1">
    <citation type="journal article" date="2021" name="bioRxiv">
        <title>Chromosome-scale and haplotype-resolved genome assembly of a tetraploid potato cultivar.</title>
        <authorList>
            <person name="Sun H."/>
            <person name="Jiao W.-B."/>
            <person name="Krause K."/>
            <person name="Campoy J.A."/>
            <person name="Goel M."/>
            <person name="Folz-Donahue K."/>
            <person name="Kukat C."/>
            <person name="Huettel B."/>
            <person name="Schneeberger K."/>
        </authorList>
    </citation>
    <scope>NUCLEOTIDE SEQUENCE [LARGE SCALE GENOMIC DNA]</scope>
    <source>
        <strain evidence="3">SolTubOtavaFocal</strain>
        <tissue evidence="3">Leaves</tissue>
    </source>
</reference>
<dbReference type="InterPro" id="IPR000183">
    <property type="entry name" value="Orn/DAP/Arg_de-COase"/>
</dbReference>
<evidence type="ECO:0000256" key="1">
    <source>
        <dbReference type="ARBA" id="ARBA00022898"/>
    </source>
</evidence>
<keyword evidence="1" id="KW-0663">Pyridoxal phosphate</keyword>
<feature type="domain" description="Orn/DAP/Arg decarboxylase 2 N-terminal" evidence="2">
    <location>
        <begin position="82"/>
        <end position="305"/>
    </location>
</feature>
<dbReference type="InterPro" id="IPR022653">
    <property type="entry name" value="De-COase2_pyr-phos_BS"/>
</dbReference>
<dbReference type="PRINTS" id="PR01182">
    <property type="entry name" value="ORNDCRBXLASE"/>
</dbReference>
<dbReference type="Proteomes" id="UP000826656">
    <property type="component" value="Unassembled WGS sequence"/>
</dbReference>
<sequence length="331" mass="37065">MMTDLIRSIATDQKHEAGQPFYILDLSTIERLMDKWNHSFPNVKPFYAVKCNNEPALLTKLANLGANFDRASLLEIDTVVFKWNHYFPNVKPFYAVKCNTELALLTKLANLGANFDCASLLDIDTALSLEISPNQIIFANPCKAISHIKHAAAVGVNFTTFDSKLEVDKIKTWHPQCHLLLRIKAPSDSGSLRPLGKKFGALPEEIEPLLHYACNVAGLKVVGVSFHVGSIAQEPTIYREAIANARAVFDVADYFEIPKMKILNIGGGYRSTSLFQEIASVVNEAVQDYFPDPNLKIIVKPGRFFPETTFTLVTYVIGKRVRGEKIEYWID</sequence>
<proteinExistence type="predicted"/>
<dbReference type="PANTHER" id="PTHR11482:SF63">
    <property type="entry name" value="ORNITHINE DECARBOXYLASE"/>
    <property type="match status" value="1"/>
</dbReference>
<dbReference type="PANTHER" id="PTHR11482">
    <property type="entry name" value="ARGININE/DIAMINOPIMELATE/ORNITHINE DECARBOXYLASE"/>
    <property type="match status" value="1"/>
</dbReference>
<dbReference type="PROSITE" id="PS00878">
    <property type="entry name" value="ODR_DC_2_1"/>
    <property type="match status" value="2"/>
</dbReference>
<evidence type="ECO:0000313" key="3">
    <source>
        <dbReference type="EMBL" id="KAH0763720.1"/>
    </source>
</evidence>
<dbReference type="SUPFAM" id="SSF51419">
    <property type="entry name" value="PLP-binding barrel"/>
    <property type="match status" value="2"/>
</dbReference>
<dbReference type="InterPro" id="IPR022644">
    <property type="entry name" value="De-COase2_N"/>
</dbReference>
<accession>A0ABQ7VL33</accession>
<dbReference type="PRINTS" id="PR01179">
    <property type="entry name" value="ODADCRBXLASE"/>
</dbReference>
<evidence type="ECO:0000313" key="4">
    <source>
        <dbReference type="Proteomes" id="UP000826656"/>
    </source>
</evidence>
<comment type="caution">
    <text evidence="3">The sequence shown here is derived from an EMBL/GenBank/DDBJ whole genome shotgun (WGS) entry which is preliminary data.</text>
</comment>
<name>A0ABQ7VL33_SOLTU</name>
<evidence type="ECO:0000259" key="2">
    <source>
        <dbReference type="Pfam" id="PF02784"/>
    </source>
</evidence>
<dbReference type="InterPro" id="IPR002433">
    <property type="entry name" value="Orn_de-COase"/>
</dbReference>
<protein>
    <recommendedName>
        <fullName evidence="2">Orn/DAP/Arg decarboxylase 2 N-terminal domain-containing protein</fullName>
    </recommendedName>
</protein>
<dbReference type="Pfam" id="PF02784">
    <property type="entry name" value="Orn_Arg_deC_N"/>
    <property type="match status" value="2"/>
</dbReference>
<keyword evidence="4" id="KW-1185">Reference proteome</keyword>
<organism evidence="3 4">
    <name type="scientific">Solanum tuberosum</name>
    <name type="common">Potato</name>
    <dbReference type="NCBI Taxonomy" id="4113"/>
    <lineage>
        <taxon>Eukaryota</taxon>
        <taxon>Viridiplantae</taxon>
        <taxon>Streptophyta</taxon>
        <taxon>Embryophyta</taxon>
        <taxon>Tracheophyta</taxon>
        <taxon>Spermatophyta</taxon>
        <taxon>Magnoliopsida</taxon>
        <taxon>eudicotyledons</taxon>
        <taxon>Gunneridae</taxon>
        <taxon>Pentapetalae</taxon>
        <taxon>asterids</taxon>
        <taxon>lamiids</taxon>
        <taxon>Solanales</taxon>
        <taxon>Solanaceae</taxon>
        <taxon>Solanoideae</taxon>
        <taxon>Solaneae</taxon>
        <taxon>Solanum</taxon>
    </lineage>
</organism>
<dbReference type="InterPro" id="IPR029066">
    <property type="entry name" value="PLP-binding_barrel"/>
</dbReference>
<gene>
    <name evidence="3" type="ORF">KY290_019793</name>
</gene>
<dbReference type="EMBL" id="JAIVGD010000013">
    <property type="protein sequence ID" value="KAH0763720.1"/>
    <property type="molecule type" value="Genomic_DNA"/>
</dbReference>